<sequence length="43" mass="4575">MGTDALLGVLVDYMAHHPTDLLTTAVLQPIAYVYGLVVHPLGV</sequence>
<reference evidence="1 2" key="1">
    <citation type="submission" date="2022-06" db="EMBL/GenBank/DDBJ databases">
        <title>Genomic Encyclopedia of Archaeal and Bacterial Type Strains, Phase II (KMG-II): from individual species to whole genera.</title>
        <authorList>
            <person name="Goeker M."/>
        </authorList>
    </citation>
    <scope>NUCLEOTIDE SEQUENCE [LARGE SCALE GENOMIC DNA]</scope>
    <source>
        <strain evidence="1 2">DSM 45037</strain>
    </source>
</reference>
<proteinExistence type="predicted"/>
<name>A0ABT1H2B0_9NOCA</name>
<keyword evidence="2" id="KW-1185">Reference proteome</keyword>
<evidence type="ECO:0000313" key="1">
    <source>
        <dbReference type="EMBL" id="MCP2161357.1"/>
    </source>
</evidence>
<gene>
    <name evidence="1" type="ORF">LX12_002552</name>
</gene>
<dbReference type="RefSeq" id="WP_301284507.1">
    <property type="nucleotide sequence ID" value="NZ_BAAAOE010000002.1"/>
</dbReference>
<accession>A0ABT1H2B0</accession>
<comment type="caution">
    <text evidence="1">The sequence shown here is derived from an EMBL/GenBank/DDBJ whole genome shotgun (WGS) entry which is preliminary data.</text>
</comment>
<dbReference type="Proteomes" id="UP001205740">
    <property type="component" value="Unassembled WGS sequence"/>
</dbReference>
<dbReference type="EMBL" id="JAMTCG010000004">
    <property type="protein sequence ID" value="MCP2161357.1"/>
    <property type="molecule type" value="Genomic_DNA"/>
</dbReference>
<protein>
    <submittedName>
        <fullName evidence="1">Uncharacterized protein</fullName>
    </submittedName>
</protein>
<evidence type="ECO:0000313" key="2">
    <source>
        <dbReference type="Proteomes" id="UP001205740"/>
    </source>
</evidence>
<organism evidence="1 2">
    <name type="scientific">Williamsia serinedens</name>
    <dbReference type="NCBI Taxonomy" id="391736"/>
    <lineage>
        <taxon>Bacteria</taxon>
        <taxon>Bacillati</taxon>
        <taxon>Actinomycetota</taxon>
        <taxon>Actinomycetes</taxon>
        <taxon>Mycobacteriales</taxon>
        <taxon>Nocardiaceae</taxon>
        <taxon>Williamsia</taxon>
    </lineage>
</organism>